<evidence type="ECO:0000313" key="2">
    <source>
        <dbReference type="EMBL" id="RDY26668.1"/>
    </source>
</evidence>
<evidence type="ECO:0000313" key="3">
    <source>
        <dbReference type="Proteomes" id="UP000215694"/>
    </source>
</evidence>
<name>A0A371J1Y0_9FIRM</name>
<keyword evidence="1" id="KW-0472">Membrane</keyword>
<protein>
    <submittedName>
        <fullName evidence="2">Uncharacterized protein</fullName>
    </submittedName>
</protein>
<reference evidence="2 3" key="1">
    <citation type="journal article" date="2017" name="Genome Announc.">
        <title>Draft Genome Sequence of Romboutsia weinsteinii sp. nov. Strain CCRI-19649(T) Isolated from Surface Water.</title>
        <authorList>
            <person name="Maheux A.F."/>
            <person name="Boudreau D.K."/>
            <person name="Berube E."/>
            <person name="Boissinot M."/>
            <person name="Cantin P."/>
            <person name="Raymond F."/>
            <person name="Corbeil J."/>
            <person name="Omar R.F."/>
            <person name="Bergeron M.G."/>
        </authorList>
    </citation>
    <scope>NUCLEOTIDE SEQUENCE [LARGE SCALE GENOMIC DNA]</scope>
    <source>
        <strain evidence="2 3">CCRI-19649</strain>
    </source>
</reference>
<dbReference type="EMBL" id="NOJY02000022">
    <property type="protein sequence ID" value="RDY26668.1"/>
    <property type="molecule type" value="Genomic_DNA"/>
</dbReference>
<evidence type="ECO:0000256" key="1">
    <source>
        <dbReference type="SAM" id="Phobius"/>
    </source>
</evidence>
<comment type="caution">
    <text evidence="2">The sequence shown here is derived from an EMBL/GenBank/DDBJ whole genome shotgun (WGS) entry which is preliminary data.</text>
</comment>
<dbReference type="RefSeq" id="WP_094369584.1">
    <property type="nucleotide sequence ID" value="NZ_NOJY02000022.1"/>
</dbReference>
<keyword evidence="3" id="KW-1185">Reference proteome</keyword>
<gene>
    <name evidence="2" type="ORF">CHL78_012550</name>
</gene>
<feature type="transmembrane region" description="Helical" evidence="1">
    <location>
        <begin position="12"/>
        <end position="32"/>
    </location>
</feature>
<accession>A0A371J1Y0</accession>
<keyword evidence="1" id="KW-1133">Transmembrane helix</keyword>
<proteinExistence type="predicted"/>
<organism evidence="2 3">
    <name type="scientific">Romboutsia weinsteinii</name>
    <dbReference type="NCBI Taxonomy" id="2020949"/>
    <lineage>
        <taxon>Bacteria</taxon>
        <taxon>Bacillati</taxon>
        <taxon>Bacillota</taxon>
        <taxon>Clostridia</taxon>
        <taxon>Peptostreptococcales</taxon>
        <taxon>Peptostreptococcaceae</taxon>
        <taxon>Romboutsia</taxon>
    </lineage>
</organism>
<dbReference type="OrthoDB" id="1756971at2"/>
<keyword evidence="1" id="KW-0812">Transmembrane</keyword>
<dbReference type="Proteomes" id="UP000215694">
    <property type="component" value="Unassembled WGS sequence"/>
</dbReference>
<sequence>MTKKRKLKKEAIILIGIVGFFVIYFIAFSQGVKMEAIPEPTPNKTNSEEESQVPLMTQIKKNKKIYLSDEGNKSIEGVKIEEGYWEEIKYFLNEFSEVRSVDSYSALYTGYSEDGVRFSTDLNFFRVYTVNKEEYYKVPVSMKQEFEKIVKESMYTSFDSVKQYKTWENVTIEYGDKTKKVSKWKYDDLAYKMVSKRMVGKVQPEKSKERSDYNFTIKIKGKNYETTVETMGKDYAKVTSQGADTYYEVHTGLFDYIKADIFKIEEDTKENK</sequence>
<dbReference type="AlphaFoldDB" id="A0A371J1Y0"/>